<gene>
    <name evidence="1" type="ORF">LCGC14_2974740</name>
</gene>
<protein>
    <recommendedName>
        <fullName evidence="2">Peptidase S24/S26A/S26B/S26C domain-containing protein</fullName>
    </recommendedName>
</protein>
<accession>A0A0F8ZZM9</accession>
<evidence type="ECO:0000313" key="1">
    <source>
        <dbReference type="EMBL" id="KKK65376.1"/>
    </source>
</evidence>
<organism evidence="1">
    <name type="scientific">marine sediment metagenome</name>
    <dbReference type="NCBI Taxonomy" id="412755"/>
    <lineage>
        <taxon>unclassified sequences</taxon>
        <taxon>metagenomes</taxon>
        <taxon>ecological metagenomes</taxon>
    </lineage>
</organism>
<name>A0A0F8ZZM9_9ZZZZ</name>
<reference evidence="1" key="1">
    <citation type="journal article" date="2015" name="Nature">
        <title>Complex archaea that bridge the gap between prokaryotes and eukaryotes.</title>
        <authorList>
            <person name="Spang A."/>
            <person name="Saw J.H."/>
            <person name="Jorgensen S.L."/>
            <person name="Zaremba-Niedzwiedzka K."/>
            <person name="Martijn J."/>
            <person name="Lind A.E."/>
            <person name="van Eijk R."/>
            <person name="Schleper C."/>
            <person name="Guy L."/>
            <person name="Ettema T.J."/>
        </authorList>
    </citation>
    <scope>NUCLEOTIDE SEQUENCE</scope>
</reference>
<feature type="non-terminal residue" evidence="1">
    <location>
        <position position="1"/>
    </location>
</feature>
<comment type="caution">
    <text evidence="1">The sequence shown here is derived from an EMBL/GenBank/DDBJ whole genome shotgun (WGS) entry which is preliminary data.</text>
</comment>
<sequence length="111" mass="12915">WVTGEFLQDWKQIRTGEAYVILTLDDGIVFKVAENLLEKEHKLTLYSLNPIYEPFDVNVNEIKEVWKFNNYISAEIPEPVTPEEELLKTVANLKQDMARIKKQILPGRPEA</sequence>
<proteinExistence type="predicted"/>
<evidence type="ECO:0008006" key="2">
    <source>
        <dbReference type="Google" id="ProtNLM"/>
    </source>
</evidence>
<dbReference type="EMBL" id="LAZR01060585">
    <property type="protein sequence ID" value="KKK65376.1"/>
    <property type="molecule type" value="Genomic_DNA"/>
</dbReference>
<dbReference type="AlphaFoldDB" id="A0A0F8ZZM9"/>